<dbReference type="GeneID" id="59288774"/>
<accession>A0A8H6L3T2</accession>
<gene>
    <name evidence="2" type="ORF">HO173_007117</name>
</gene>
<evidence type="ECO:0000313" key="2">
    <source>
        <dbReference type="EMBL" id="KAF6234492.1"/>
    </source>
</evidence>
<dbReference type="EMBL" id="JACCJC010000029">
    <property type="protein sequence ID" value="KAF6234492.1"/>
    <property type="molecule type" value="Genomic_DNA"/>
</dbReference>
<dbReference type="Proteomes" id="UP000578531">
    <property type="component" value="Unassembled WGS sequence"/>
</dbReference>
<organism evidence="2 3">
    <name type="scientific">Letharia columbiana</name>
    <dbReference type="NCBI Taxonomy" id="112416"/>
    <lineage>
        <taxon>Eukaryota</taxon>
        <taxon>Fungi</taxon>
        <taxon>Dikarya</taxon>
        <taxon>Ascomycota</taxon>
        <taxon>Pezizomycotina</taxon>
        <taxon>Lecanoromycetes</taxon>
        <taxon>OSLEUM clade</taxon>
        <taxon>Lecanoromycetidae</taxon>
        <taxon>Lecanorales</taxon>
        <taxon>Lecanorineae</taxon>
        <taxon>Parmeliaceae</taxon>
        <taxon>Letharia</taxon>
    </lineage>
</organism>
<evidence type="ECO:0000256" key="1">
    <source>
        <dbReference type="SAM" id="MobiDB-lite"/>
    </source>
</evidence>
<feature type="compositionally biased region" description="Basic and acidic residues" evidence="1">
    <location>
        <begin position="199"/>
        <end position="211"/>
    </location>
</feature>
<feature type="region of interest" description="Disordered" evidence="1">
    <location>
        <begin position="116"/>
        <end position="143"/>
    </location>
</feature>
<comment type="caution">
    <text evidence="2">The sequence shown here is derived from an EMBL/GenBank/DDBJ whole genome shotgun (WGS) entry which is preliminary data.</text>
</comment>
<protein>
    <submittedName>
        <fullName evidence="2">Uncharacterized protein</fullName>
    </submittedName>
</protein>
<keyword evidence="3" id="KW-1185">Reference proteome</keyword>
<dbReference type="RefSeq" id="XP_037163883.1">
    <property type="nucleotide sequence ID" value="XM_037309022.1"/>
</dbReference>
<sequence length="211" mass="24083">MKPLCGKLPDVWFLHKSLFLSLRLKAPVVITVDLGGYRGSYAPTKTIITAHSFLNLARSLMSNAMEATNNRLKQLEDIEIRLYLGQEATTQRSAREDRQLQLKRQEEHRDFLEELRERDQEEDVSTLRSPTRRSRVKGSAQELRRRRRILSRSSFGHLAVGSRDDESQASTDVENWPVTRSETKVKRSASKIVPSSSSGKKDYGLPTARDS</sequence>
<reference evidence="2 3" key="1">
    <citation type="journal article" date="2020" name="Genomics">
        <title>Complete, high-quality genomes from long-read metagenomic sequencing of two wolf lichen thalli reveals enigmatic genome architecture.</title>
        <authorList>
            <person name="McKenzie S.K."/>
            <person name="Walston R.F."/>
            <person name="Allen J.L."/>
        </authorList>
    </citation>
    <scope>NUCLEOTIDE SEQUENCE [LARGE SCALE GENOMIC DNA]</scope>
    <source>
        <strain evidence="2">WasteWater2</strain>
    </source>
</reference>
<feature type="region of interest" description="Disordered" evidence="1">
    <location>
        <begin position="158"/>
        <end position="211"/>
    </location>
</feature>
<proteinExistence type="predicted"/>
<name>A0A8H6L3T2_9LECA</name>
<evidence type="ECO:0000313" key="3">
    <source>
        <dbReference type="Proteomes" id="UP000578531"/>
    </source>
</evidence>
<dbReference type="AlphaFoldDB" id="A0A8H6L3T2"/>